<evidence type="ECO:0000259" key="1">
    <source>
        <dbReference type="Pfam" id="PF01370"/>
    </source>
</evidence>
<dbReference type="PANTHER" id="PTHR43245">
    <property type="entry name" value="BIFUNCTIONAL POLYMYXIN RESISTANCE PROTEIN ARNA"/>
    <property type="match status" value="1"/>
</dbReference>
<name>A0A150QVL8_SORCE</name>
<evidence type="ECO:0000313" key="2">
    <source>
        <dbReference type="EMBL" id="KYF72087.1"/>
    </source>
</evidence>
<reference evidence="2 3" key="1">
    <citation type="submission" date="2014-02" db="EMBL/GenBank/DDBJ databases">
        <title>The small core and large imbalanced accessory genome model reveals a collaborative survival strategy of Sorangium cellulosum strains in nature.</title>
        <authorList>
            <person name="Han K."/>
            <person name="Peng R."/>
            <person name="Blom J."/>
            <person name="Li Y.-Z."/>
        </authorList>
    </citation>
    <scope>NUCLEOTIDE SEQUENCE [LARGE SCALE GENOMIC DNA]</scope>
    <source>
        <strain evidence="2 3">So0008-312</strain>
    </source>
</reference>
<dbReference type="Gene3D" id="3.40.50.720">
    <property type="entry name" value="NAD(P)-binding Rossmann-like Domain"/>
    <property type="match status" value="1"/>
</dbReference>
<dbReference type="SUPFAM" id="SSF51735">
    <property type="entry name" value="NAD(P)-binding Rossmann-fold domains"/>
    <property type="match status" value="1"/>
</dbReference>
<dbReference type="Proteomes" id="UP000075260">
    <property type="component" value="Unassembled WGS sequence"/>
</dbReference>
<proteinExistence type="predicted"/>
<dbReference type="AlphaFoldDB" id="A0A150QVL8"/>
<dbReference type="EMBL" id="JEMA01000291">
    <property type="protein sequence ID" value="KYF72087.1"/>
    <property type="molecule type" value="Genomic_DNA"/>
</dbReference>
<sequence>MSETKRVLVTGAAGKVGQAFIRRFLSDPRFEGWKVRALCHNRLLAPTARLEVVRGSIEHSAVAREAVEGVSHVLHLATSKETPESIMDVAVKGMFWLLEACRVSPAFEQFILIGGDAGVGHFFYPHPVPVTEAQKHSAYPGCYALSKVLEEVMLEQYYVQVDLNGCCLRAPWIMEKDDFKAQLSFGDDVFGGPRWRDLVGAEAAEGHVRSGAVPVMLDPDGKPVKRNFVHVEDLVAAILMAIGHEKARQQTFNICMDEPVDYGELASYLEATRGLPSVKVKTPYRSTWLDNTKARFLLGWRPQYNLTRLADAAFDHVRAPDDPRVTWYPG</sequence>
<organism evidence="2 3">
    <name type="scientific">Sorangium cellulosum</name>
    <name type="common">Polyangium cellulosum</name>
    <dbReference type="NCBI Taxonomy" id="56"/>
    <lineage>
        <taxon>Bacteria</taxon>
        <taxon>Pseudomonadati</taxon>
        <taxon>Myxococcota</taxon>
        <taxon>Polyangia</taxon>
        <taxon>Polyangiales</taxon>
        <taxon>Polyangiaceae</taxon>
        <taxon>Sorangium</taxon>
    </lineage>
</organism>
<dbReference type="InterPro" id="IPR001509">
    <property type="entry name" value="Epimerase_deHydtase"/>
</dbReference>
<accession>A0A150QVL8</accession>
<dbReference type="RefSeq" id="WP_061606559.1">
    <property type="nucleotide sequence ID" value="NZ_JEMA01000291.1"/>
</dbReference>
<dbReference type="InterPro" id="IPR036291">
    <property type="entry name" value="NAD(P)-bd_dom_sf"/>
</dbReference>
<dbReference type="InterPro" id="IPR050177">
    <property type="entry name" value="Lipid_A_modif_metabolic_enz"/>
</dbReference>
<dbReference type="Pfam" id="PF01370">
    <property type="entry name" value="Epimerase"/>
    <property type="match status" value="1"/>
</dbReference>
<feature type="domain" description="NAD-dependent epimerase/dehydratase" evidence="1">
    <location>
        <begin position="7"/>
        <end position="170"/>
    </location>
</feature>
<gene>
    <name evidence="2" type="ORF">BE15_08100</name>
</gene>
<dbReference type="OrthoDB" id="9779902at2"/>
<evidence type="ECO:0000313" key="3">
    <source>
        <dbReference type="Proteomes" id="UP000075260"/>
    </source>
</evidence>
<protein>
    <submittedName>
        <fullName evidence="2">UDP-glucose 4-epimerase</fullName>
    </submittedName>
</protein>
<comment type="caution">
    <text evidence="2">The sequence shown here is derived from an EMBL/GenBank/DDBJ whole genome shotgun (WGS) entry which is preliminary data.</text>
</comment>